<dbReference type="RefSeq" id="WP_307509705.1">
    <property type="nucleotide sequence ID" value="NZ_BAAACE010000001.1"/>
</dbReference>
<dbReference type="InterPro" id="IPR023058">
    <property type="entry name" value="PPIase_PpiC_CS"/>
</dbReference>
<keyword evidence="1 3" id="KW-0413">Isomerase</keyword>
<dbReference type="SUPFAM" id="SSF54534">
    <property type="entry name" value="FKBP-like"/>
    <property type="match status" value="1"/>
</dbReference>
<feature type="domain" description="PpiC" evidence="2">
    <location>
        <begin position="113"/>
        <end position="203"/>
    </location>
</feature>
<dbReference type="Gene3D" id="3.10.50.40">
    <property type="match status" value="1"/>
</dbReference>
<dbReference type="InterPro" id="IPR046357">
    <property type="entry name" value="PPIase_dom_sf"/>
</dbReference>
<dbReference type="Proteomes" id="UP001232584">
    <property type="component" value="Unassembled WGS sequence"/>
</dbReference>
<reference evidence="3 4" key="1">
    <citation type="submission" date="2023-07" db="EMBL/GenBank/DDBJ databases">
        <title>Genomic Encyclopedia of Type Strains, Phase IV (KMG-IV): sequencing the most valuable type-strain genomes for metagenomic binning, comparative biology and taxonomic classification.</title>
        <authorList>
            <person name="Goeker M."/>
        </authorList>
    </citation>
    <scope>NUCLEOTIDE SEQUENCE [LARGE SCALE GENOMIC DNA]</scope>
    <source>
        <strain evidence="3 4">DSM 15049</strain>
    </source>
</reference>
<sequence length="251" mass="28841">MERKVLATIGKKELTNIDIENALKSLPQYQAMQLNTEDGKQSLLENLVNQELFYLEAKEENLHKDENFKTEVKKMEEEILKIYAINKALKTVKLSDEEISKFYEDNKDKFIKPETASAKHILVDSEEKANELLNKINNNEISFGEAAKEHSACPSKDSGGDLGTFPKGQMNPEFEEAVFSMKKGEVRGPVKTQFGYHLIKVENLYESCQYELDEVKDEISKNLMTQKQQEVYSSKANELRSKYNNILKLND</sequence>
<evidence type="ECO:0000313" key="3">
    <source>
        <dbReference type="EMBL" id="MDQ0557933.1"/>
    </source>
</evidence>
<dbReference type="PANTHER" id="PTHR47245">
    <property type="entry name" value="PEPTIDYLPROLYL ISOMERASE"/>
    <property type="match status" value="1"/>
</dbReference>
<dbReference type="GO" id="GO:0003755">
    <property type="term" value="F:peptidyl-prolyl cis-trans isomerase activity"/>
    <property type="evidence" value="ECO:0007669"/>
    <property type="project" value="UniProtKB-EC"/>
</dbReference>
<dbReference type="InterPro" id="IPR027304">
    <property type="entry name" value="Trigger_fact/SurA_dom_sf"/>
</dbReference>
<protein>
    <submittedName>
        <fullName evidence="3">Peptidyl-prolyl cis-trans isomerase C</fullName>
        <ecNumber evidence="3">5.2.1.8</ecNumber>
    </submittedName>
</protein>
<dbReference type="Gene3D" id="1.10.8.1040">
    <property type="match status" value="1"/>
</dbReference>
<dbReference type="PROSITE" id="PS01096">
    <property type="entry name" value="PPIC_PPIASE_1"/>
    <property type="match status" value="1"/>
</dbReference>
<accession>A0ABU0N539</accession>
<dbReference type="EC" id="5.2.1.8" evidence="3"/>
<dbReference type="PANTHER" id="PTHR47245:SF2">
    <property type="entry name" value="PEPTIDYL-PROLYL CIS-TRANS ISOMERASE HP_0175-RELATED"/>
    <property type="match status" value="1"/>
</dbReference>
<evidence type="ECO:0000313" key="4">
    <source>
        <dbReference type="Proteomes" id="UP001232584"/>
    </source>
</evidence>
<dbReference type="SUPFAM" id="SSF109998">
    <property type="entry name" value="Triger factor/SurA peptide-binding domain-like"/>
    <property type="match status" value="1"/>
</dbReference>
<evidence type="ECO:0000259" key="2">
    <source>
        <dbReference type="PROSITE" id="PS50198"/>
    </source>
</evidence>
<dbReference type="Pfam" id="PF00639">
    <property type="entry name" value="Rotamase"/>
    <property type="match status" value="1"/>
</dbReference>
<comment type="caution">
    <text evidence="3">The sequence shown here is derived from an EMBL/GenBank/DDBJ whole genome shotgun (WGS) entry which is preliminary data.</text>
</comment>
<dbReference type="EMBL" id="JAUSWG010000016">
    <property type="protein sequence ID" value="MDQ0557933.1"/>
    <property type="molecule type" value="Genomic_DNA"/>
</dbReference>
<keyword evidence="1" id="KW-0697">Rotamase</keyword>
<name>A0ABU0N539_9FIRM</name>
<keyword evidence="4" id="KW-1185">Reference proteome</keyword>
<proteinExistence type="predicted"/>
<dbReference type="InterPro" id="IPR050245">
    <property type="entry name" value="PrsA_foldase"/>
</dbReference>
<evidence type="ECO:0000256" key="1">
    <source>
        <dbReference type="PROSITE-ProRule" id="PRU00278"/>
    </source>
</evidence>
<gene>
    <name evidence="3" type="ORF">QOZ92_003068</name>
</gene>
<dbReference type="InterPro" id="IPR000297">
    <property type="entry name" value="PPIase_PpiC"/>
</dbReference>
<organism evidence="3 4">
    <name type="scientific">Paraclostridium ghonii</name>
    <dbReference type="NCBI Taxonomy" id="29358"/>
    <lineage>
        <taxon>Bacteria</taxon>
        <taxon>Bacillati</taxon>
        <taxon>Bacillota</taxon>
        <taxon>Clostridia</taxon>
        <taxon>Peptostreptococcales</taxon>
        <taxon>Peptostreptococcaceae</taxon>
        <taxon>Paraclostridium</taxon>
    </lineage>
</organism>
<dbReference type="PROSITE" id="PS50198">
    <property type="entry name" value="PPIC_PPIASE_2"/>
    <property type="match status" value="1"/>
</dbReference>